<evidence type="ECO:0000259" key="2">
    <source>
        <dbReference type="PROSITE" id="PS51746"/>
    </source>
</evidence>
<dbReference type="Pfam" id="PF00481">
    <property type="entry name" value="PP2C"/>
    <property type="match status" value="1"/>
</dbReference>
<protein>
    <recommendedName>
        <fullName evidence="2">PPM-type phosphatase domain-containing protein</fullName>
    </recommendedName>
</protein>
<dbReference type="OrthoDB" id="416093at2759"/>
<feature type="domain" description="PPM-type phosphatase" evidence="2">
    <location>
        <begin position="121"/>
        <end position="414"/>
    </location>
</feature>
<gene>
    <name evidence="3" type="ORF">AK812_SmicGene4344</name>
</gene>
<dbReference type="PROSITE" id="PS51746">
    <property type="entry name" value="PPM_2"/>
    <property type="match status" value="1"/>
</dbReference>
<name>A0A1Q9EWF2_SYMMI</name>
<dbReference type="InterPro" id="IPR015655">
    <property type="entry name" value="PP2C"/>
</dbReference>
<organism evidence="3 4">
    <name type="scientific">Symbiodinium microadriaticum</name>
    <name type="common">Dinoflagellate</name>
    <name type="synonym">Zooxanthella microadriatica</name>
    <dbReference type="NCBI Taxonomy" id="2951"/>
    <lineage>
        <taxon>Eukaryota</taxon>
        <taxon>Sar</taxon>
        <taxon>Alveolata</taxon>
        <taxon>Dinophyceae</taxon>
        <taxon>Suessiales</taxon>
        <taxon>Symbiodiniaceae</taxon>
        <taxon>Symbiodinium</taxon>
    </lineage>
</organism>
<dbReference type="Proteomes" id="UP000186817">
    <property type="component" value="Unassembled WGS sequence"/>
</dbReference>
<accession>A0A1Q9EWF2</accession>
<proteinExistence type="predicted"/>
<dbReference type="EMBL" id="LSRX01000054">
    <property type="protein sequence ID" value="OLQ11778.1"/>
    <property type="molecule type" value="Genomic_DNA"/>
</dbReference>
<keyword evidence="4" id="KW-1185">Reference proteome</keyword>
<feature type="compositionally biased region" description="Polar residues" evidence="1">
    <location>
        <begin position="1"/>
        <end position="11"/>
    </location>
</feature>
<dbReference type="Gene3D" id="3.60.40.10">
    <property type="entry name" value="PPM-type phosphatase domain"/>
    <property type="match status" value="1"/>
</dbReference>
<feature type="region of interest" description="Disordered" evidence="1">
    <location>
        <begin position="1"/>
        <end position="35"/>
    </location>
</feature>
<evidence type="ECO:0000313" key="3">
    <source>
        <dbReference type="EMBL" id="OLQ11778.1"/>
    </source>
</evidence>
<dbReference type="InterPro" id="IPR001932">
    <property type="entry name" value="PPM-type_phosphatase-like_dom"/>
</dbReference>
<dbReference type="CDD" id="cd00143">
    <property type="entry name" value="PP2Cc"/>
    <property type="match status" value="1"/>
</dbReference>
<dbReference type="InterPro" id="IPR036457">
    <property type="entry name" value="PPM-type-like_dom_sf"/>
</dbReference>
<dbReference type="SMART" id="SM00332">
    <property type="entry name" value="PP2Cc"/>
    <property type="match status" value="1"/>
</dbReference>
<dbReference type="SUPFAM" id="SSF81606">
    <property type="entry name" value="PP2C-like"/>
    <property type="match status" value="1"/>
</dbReference>
<comment type="caution">
    <text evidence="3">The sequence shown here is derived from an EMBL/GenBank/DDBJ whole genome shotgun (WGS) entry which is preliminary data.</text>
</comment>
<dbReference type="PANTHER" id="PTHR47992">
    <property type="entry name" value="PROTEIN PHOSPHATASE"/>
    <property type="match status" value="1"/>
</dbReference>
<sequence length="740" mass="80438">MKRAAATSTENWAKRHQSAVESVEAEESPEEACNPARGSGMVLWYSGRRQVGKVLSDDGVEMSIPIGGALNRNVVPLTPSGLMHGTRVRCMPVRRKDGWQCISVRPSEGVQQGLTVGVDKQGGSSEDQSHLSAADVADVGFLIGILDGHCGGASAAHVAKRFPGILHDVYNSELNQTRGVAALNGVQEVELLRDSLRGACRAAERDLMKVASEGHWTDGTSAVFALLAHGFESKSARTVPGCAGEAKIFLAWCGDSRALLLHGHKVVALSHDHVPSRKEEYNRVKAAGGKVLDFGGTLKVGRRDKYKEKKTTGSFNDLLWLHTTRSFGDIRLKAPFNIVPCEAEVAVRTLTPEDWAIVLVCSKVTSKLKNQDIAEICKQQFLENKDSVAVSQALTLSARKRGAMGNLTAVVMRLGWTALQPHWLALLRQPGVAAAVTVVVVTRWLDFLPGASRLARPLFDASRQMLDILPTPRRPVLHRAMVAALALEALGNLSRLALLLLFFVALGAAVLRQVRSRPSECMELIVLVYEKLDVVWERVLTFQQRHREFWTSRDEAYVQEVWCPSNIPWAGEMSQVVKMETPPRTLPFVVLDRLNSIQVPRASCPISATQCKGAARVCFSAAGSVADALGGTIWTAFGSLRHLAISTAMSCAGSLVSAFECSPPTLSRSQMWEDQALTKEHCAAAAKRRWRSGDAQMPTLQEKEAALTGVSGSAQALTTTWPSSLCSQWIAGEKRSLSQH</sequence>
<dbReference type="AlphaFoldDB" id="A0A1Q9EWF2"/>
<reference evidence="3 4" key="1">
    <citation type="submission" date="2016-02" db="EMBL/GenBank/DDBJ databases">
        <title>Genome analysis of coral dinoflagellate symbionts highlights evolutionary adaptations to a symbiotic lifestyle.</title>
        <authorList>
            <person name="Aranda M."/>
            <person name="Li Y."/>
            <person name="Liew Y.J."/>
            <person name="Baumgarten S."/>
            <person name="Simakov O."/>
            <person name="Wilson M."/>
            <person name="Piel J."/>
            <person name="Ashoor H."/>
            <person name="Bougouffa S."/>
            <person name="Bajic V.B."/>
            <person name="Ryu T."/>
            <person name="Ravasi T."/>
            <person name="Bayer T."/>
            <person name="Micklem G."/>
            <person name="Kim H."/>
            <person name="Bhak J."/>
            <person name="Lajeunesse T.C."/>
            <person name="Voolstra C.R."/>
        </authorList>
    </citation>
    <scope>NUCLEOTIDE SEQUENCE [LARGE SCALE GENOMIC DNA]</scope>
    <source>
        <strain evidence="3 4">CCMP2467</strain>
    </source>
</reference>
<dbReference type="GO" id="GO:0004722">
    <property type="term" value="F:protein serine/threonine phosphatase activity"/>
    <property type="evidence" value="ECO:0007669"/>
    <property type="project" value="InterPro"/>
</dbReference>
<evidence type="ECO:0000313" key="4">
    <source>
        <dbReference type="Proteomes" id="UP000186817"/>
    </source>
</evidence>
<evidence type="ECO:0000256" key="1">
    <source>
        <dbReference type="SAM" id="MobiDB-lite"/>
    </source>
</evidence>